<dbReference type="Proteomes" id="UP001154282">
    <property type="component" value="Unassembled WGS sequence"/>
</dbReference>
<name>A0AAV0M9E1_9ROSI</name>
<sequence>MFRRRGSNSVCYLCSLFYTTRSSTAEKPYMYYLQ</sequence>
<organism evidence="1 2">
    <name type="scientific">Linum tenue</name>
    <dbReference type="NCBI Taxonomy" id="586396"/>
    <lineage>
        <taxon>Eukaryota</taxon>
        <taxon>Viridiplantae</taxon>
        <taxon>Streptophyta</taxon>
        <taxon>Embryophyta</taxon>
        <taxon>Tracheophyta</taxon>
        <taxon>Spermatophyta</taxon>
        <taxon>Magnoliopsida</taxon>
        <taxon>eudicotyledons</taxon>
        <taxon>Gunneridae</taxon>
        <taxon>Pentapetalae</taxon>
        <taxon>rosids</taxon>
        <taxon>fabids</taxon>
        <taxon>Malpighiales</taxon>
        <taxon>Linaceae</taxon>
        <taxon>Linum</taxon>
    </lineage>
</organism>
<reference evidence="1" key="1">
    <citation type="submission" date="2022-08" db="EMBL/GenBank/DDBJ databases">
        <authorList>
            <person name="Gutierrez-Valencia J."/>
        </authorList>
    </citation>
    <scope>NUCLEOTIDE SEQUENCE</scope>
</reference>
<evidence type="ECO:0000313" key="1">
    <source>
        <dbReference type="EMBL" id="CAI0442589.1"/>
    </source>
</evidence>
<protein>
    <submittedName>
        <fullName evidence="1">Uncharacterized protein</fullName>
    </submittedName>
</protein>
<dbReference type="AlphaFoldDB" id="A0AAV0M9E1"/>
<proteinExistence type="predicted"/>
<keyword evidence="2" id="KW-1185">Reference proteome</keyword>
<evidence type="ECO:0000313" key="2">
    <source>
        <dbReference type="Proteomes" id="UP001154282"/>
    </source>
</evidence>
<gene>
    <name evidence="1" type="ORF">LITE_LOCUS27324</name>
</gene>
<comment type="caution">
    <text evidence="1">The sequence shown here is derived from an EMBL/GenBank/DDBJ whole genome shotgun (WGS) entry which is preliminary data.</text>
</comment>
<accession>A0AAV0M9E1</accession>
<dbReference type="EMBL" id="CAMGYJ010000007">
    <property type="protein sequence ID" value="CAI0442589.1"/>
    <property type="molecule type" value="Genomic_DNA"/>
</dbReference>